<organism evidence="7 8">
    <name type="scientific">Lacunisphaera limnophila</name>
    <dbReference type="NCBI Taxonomy" id="1838286"/>
    <lineage>
        <taxon>Bacteria</taxon>
        <taxon>Pseudomonadati</taxon>
        <taxon>Verrucomicrobiota</taxon>
        <taxon>Opitutia</taxon>
        <taxon>Opitutales</taxon>
        <taxon>Opitutaceae</taxon>
        <taxon>Lacunisphaera</taxon>
    </lineage>
</organism>
<dbReference type="InterPro" id="IPR036465">
    <property type="entry name" value="vWFA_dom_sf"/>
</dbReference>
<feature type="transmembrane region" description="Helical" evidence="5">
    <location>
        <begin position="312"/>
        <end position="332"/>
    </location>
</feature>
<evidence type="ECO:0000259" key="6">
    <source>
        <dbReference type="PROSITE" id="PS50234"/>
    </source>
</evidence>
<dbReference type="PROSITE" id="PS50234">
    <property type="entry name" value="VWFA"/>
    <property type="match status" value="1"/>
</dbReference>
<evidence type="ECO:0000256" key="2">
    <source>
        <dbReference type="ARBA" id="ARBA00022692"/>
    </source>
</evidence>
<dbReference type="RefSeq" id="WP_069962043.1">
    <property type="nucleotide sequence ID" value="NZ_CP016094.1"/>
</dbReference>
<gene>
    <name evidence="7" type="ORF">Verru16b_01900</name>
</gene>
<dbReference type="PANTHER" id="PTHR22550:SF5">
    <property type="entry name" value="LEUCINE ZIPPER PROTEIN 4"/>
    <property type="match status" value="1"/>
</dbReference>
<keyword evidence="8" id="KW-1185">Reference proteome</keyword>
<sequence>MNLTNYTLHSPWWLLALLVLPFLMWVRGRRGAPVLVVPYAAAWHRPSLIPTSRWPATLATTGLILLIVALARPQIVEDKREVKQQGYDLMLAIDLSGSMLAEDYERDGDRINRLQAIKPIIQAFIKQRTSDRIGMIVFSGRAYTLAPLTFDHAWLERQVERLKLGMIEDGTAIGDGLGVALTRLEQAKRTDDTKRKGAFIVLMTDGANNRGVLTPEQATAIAQARGIPVYTIGAGRDGLVPMPVFDDNGNKIGYRRAISDLDEGQLRTMAESTGGKFFRAFDVDTTEKAFAAIDAAQKIEFQAKSYLLTTELFHWCAIPGAALLFLGALFALPPQLPRLKRRPAPVPPARPAGAPAAP</sequence>
<protein>
    <submittedName>
        <fullName evidence="7">von Willebrand factor type A domain protein</fullName>
    </submittedName>
</protein>
<dbReference type="OrthoDB" id="6206554at2"/>
<dbReference type="SMART" id="SM00327">
    <property type="entry name" value="VWA"/>
    <property type="match status" value="1"/>
</dbReference>
<dbReference type="Pfam" id="PF00092">
    <property type="entry name" value="VWA"/>
    <property type="match status" value="1"/>
</dbReference>
<evidence type="ECO:0000313" key="8">
    <source>
        <dbReference type="Proteomes" id="UP000095228"/>
    </source>
</evidence>
<evidence type="ECO:0000256" key="4">
    <source>
        <dbReference type="ARBA" id="ARBA00023136"/>
    </source>
</evidence>
<feature type="domain" description="VWFA" evidence="6">
    <location>
        <begin position="88"/>
        <end position="293"/>
    </location>
</feature>
<dbReference type="PANTHER" id="PTHR22550">
    <property type="entry name" value="SPORE GERMINATION PROTEIN"/>
    <property type="match status" value="1"/>
</dbReference>
<evidence type="ECO:0000256" key="5">
    <source>
        <dbReference type="SAM" id="Phobius"/>
    </source>
</evidence>
<dbReference type="Proteomes" id="UP000095228">
    <property type="component" value="Chromosome"/>
</dbReference>
<dbReference type="Gene3D" id="3.40.50.410">
    <property type="entry name" value="von Willebrand factor, type A domain"/>
    <property type="match status" value="1"/>
</dbReference>
<dbReference type="STRING" id="1838286.Verru16b_01900"/>
<evidence type="ECO:0000256" key="1">
    <source>
        <dbReference type="ARBA" id="ARBA00022475"/>
    </source>
</evidence>
<keyword evidence="2 5" id="KW-0812">Transmembrane</keyword>
<name>A0A1D8AVD1_9BACT</name>
<accession>A0A1D8AVD1</accession>
<evidence type="ECO:0000256" key="3">
    <source>
        <dbReference type="ARBA" id="ARBA00022989"/>
    </source>
</evidence>
<proteinExistence type="predicted"/>
<dbReference type="InterPro" id="IPR002035">
    <property type="entry name" value="VWF_A"/>
</dbReference>
<keyword evidence="1" id="KW-1003">Cell membrane</keyword>
<dbReference type="PATRIC" id="fig|1838286.3.peg.1912"/>
<feature type="transmembrane region" description="Helical" evidence="5">
    <location>
        <begin position="6"/>
        <end position="26"/>
    </location>
</feature>
<keyword evidence="3 5" id="KW-1133">Transmembrane helix</keyword>
<dbReference type="KEGG" id="obg:Verru16b_01900"/>
<keyword evidence="4 5" id="KW-0472">Membrane</keyword>
<reference evidence="7 8" key="1">
    <citation type="submission" date="2016-06" db="EMBL/GenBank/DDBJ databases">
        <title>Three novel species with peptidoglycan cell walls form the new genus Lacunisphaera gen. nov. in the family Opitutaceae of the verrucomicrobial subdivision 4.</title>
        <authorList>
            <person name="Rast P."/>
            <person name="Gloeckner I."/>
            <person name="Jogler M."/>
            <person name="Boedeker C."/>
            <person name="Jeske O."/>
            <person name="Wiegand S."/>
            <person name="Reinhardt R."/>
            <person name="Schumann P."/>
            <person name="Rohde M."/>
            <person name="Spring S."/>
            <person name="Gloeckner F.O."/>
            <person name="Jogler C."/>
        </authorList>
    </citation>
    <scope>NUCLEOTIDE SEQUENCE [LARGE SCALE GENOMIC DNA]</scope>
    <source>
        <strain evidence="7 8">IG16b</strain>
    </source>
</reference>
<dbReference type="SUPFAM" id="SSF53300">
    <property type="entry name" value="vWA-like"/>
    <property type="match status" value="1"/>
</dbReference>
<feature type="transmembrane region" description="Helical" evidence="5">
    <location>
        <begin position="54"/>
        <end position="71"/>
    </location>
</feature>
<dbReference type="InterPro" id="IPR050768">
    <property type="entry name" value="UPF0353/GerABKA_families"/>
</dbReference>
<dbReference type="AlphaFoldDB" id="A0A1D8AVD1"/>
<dbReference type="EMBL" id="CP016094">
    <property type="protein sequence ID" value="AOS44831.1"/>
    <property type="molecule type" value="Genomic_DNA"/>
</dbReference>
<evidence type="ECO:0000313" key="7">
    <source>
        <dbReference type="EMBL" id="AOS44831.1"/>
    </source>
</evidence>